<proteinExistence type="predicted"/>
<organism evidence="1">
    <name type="scientific">Vitis vinifera</name>
    <name type="common">Grape</name>
    <dbReference type="NCBI Taxonomy" id="29760"/>
    <lineage>
        <taxon>Eukaryota</taxon>
        <taxon>Viridiplantae</taxon>
        <taxon>Streptophyta</taxon>
        <taxon>Embryophyta</taxon>
        <taxon>Tracheophyta</taxon>
        <taxon>Spermatophyta</taxon>
        <taxon>Magnoliopsida</taxon>
        <taxon>eudicotyledons</taxon>
        <taxon>Gunneridae</taxon>
        <taxon>Pentapetalae</taxon>
        <taxon>rosids</taxon>
        <taxon>Vitales</taxon>
        <taxon>Vitaceae</taxon>
        <taxon>Viteae</taxon>
        <taxon>Vitis</taxon>
    </lineage>
</organism>
<dbReference type="PANTHER" id="PTHR37079">
    <property type="entry name" value="SERINE/THREONINE-PROTEIN KINASE ATM"/>
    <property type="match status" value="1"/>
</dbReference>
<reference evidence="1" key="1">
    <citation type="journal article" date="2007" name="PLoS ONE">
        <title>The first genome sequence of an elite grapevine cultivar (Pinot noir Vitis vinifera L.): coping with a highly heterozygous genome.</title>
        <authorList>
            <person name="Velasco R."/>
            <person name="Zharkikh A."/>
            <person name="Troggio M."/>
            <person name="Cartwright D.A."/>
            <person name="Cestaro A."/>
            <person name="Pruss D."/>
            <person name="Pindo M."/>
            <person name="FitzGerald L.M."/>
            <person name="Vezzulli S."/>
            <person name="Reid J."/>
            <person name="Malacarne G."/>
            <person name="Iliev D."/>
            <person name="Coppola G."/>
            <person name="Wardell B."/>
            <person name="Micheletti D."/>
            <person name="Macalma T."/>
            <person name="Facci M."/>
            <person name="Mitchell J.T."/>
            <person name="Perazzolli M."/>
            <person name="Eldredge G."/>
            <person name="Gatto P."/>
            <person name="Oyzerski R."/>
            <person name="Moretto M."/>
            <person name="Gutin N."/>
            <person name="Stefanini M."/>
            <person name="Chen Y."/>
            <person name="Segala C."/>
            <person name="Davenport C."/>
            <person name="Dematte L."/>
            <person name="Mraz A."/>
            <person name="Battilana J."/>
            <person name="Stormo K."/>
            <person name="Costa F."/>
            <person name="Tao Q."/>
            <person name="Si-Ammour A."/>
            <person name="Harkins T."/>
            <person name="Lackey A."/>
            <person name="Perbost C."/>
            <person name="Taillon B."/>
            <person name="Stella A."/>
            <person name="Solovyev V."/>
            <person name="Fawcett J.A."/>
            <person name="Sterck L."/>
            <person name="Vandepoele K."/>
            <person name="Grando S.M."/>
            <person name="Toppo S."/>
            <person name="Moser C."/>
            <person name="Lanchbury J."/>
            <person name="Bogden R."/>
            <person name="Skolnick M."/>
            <person name="Sgaramella V."/>
            <person name="Bhatnagar S.K."/>
            <person name="Fontana P."/>
            <person name="Gutin A."/>
            <person name="Van de Peer Y."/>
            <person name="Salamini F."/>
            <person name="Viola R."/>
        </authorList>
    </citation>
    <scope>NUCLEOTIDE SEQUENCE</scope>
</reference>
<dbReference type="AlphaFoldDB" id="A5BUT5"/>
<accession>A5BUT5</accession>
<dbReference type="PANTHER" id="PTHR37079:SF4">
    <property type="entry name" value="SERINE_THREONINE-PROTEIN KINASE ATM"/>
    <property type="match status" value="1"/>
</dbReference>
<dbReference type="GO" id="GO:0006974">
    <property type="term" value="P:DNA damage response"/>
    <property type="evidence" value="ECO:0007669"/>
    <property type="project" value="InterPro"/>
</dbReference>
<dbReference type="GO" id="GO:0004674">
    <property type="term" value="F:protein serine/threonine kinase activity"/>
    <property type="evidence" value="ECO:0007669"/>
    <property type="project" value="InterPro"/>
</dbReference>
<dbReference type="InterPro" id="IPR038980">
    <property type="entry name" value="ATM_plant"/>
</dbReference>
<protein>
    <submittedName>
        <fullName evidence="1">Uncharacterized protein</fullName>
    </submittedName>
</protein>
<dbReference type="EMBL" id="AM471987">
    <property type="protein sequence ID" value="CAN75030.1"/>
    <property type="molecule type" value="Genomic_DNA"/>
</dbReference>
<name>A5BUT5_VITVI</name>
<gene>
    <name evidence="1" type="ORF">VITISV_026825</name>
</gene>
<evidence type="ECO:0000313" key="1">
    <source>
        <dbReference type="EMBL" id="CAN75030.1"/>
    </source>
</evidence>
<dbReference type="ExpressionAtlas" id="A5BUT5">
    <property type="expression patterns" value="baseline and differential"/>
</dbReference>
<sequence>MYLSLYHIMYVIFSTWLDNSLVLMLCKTNAVASFLCCLKVLKFLVSKLVACCIPSETNAELSGTRSSQVLSLLHQLTIGADPSLYDYIRELEPFPEIDIFDEIREFHQELCRAYSPKDHFLKVDCLQHLNNLHHCQNMAFSPNQFLFFMECSLSVCEEIFLPSTKITFVEVLPFAFLLFQFIVSSILQALHKKLLVGEICRGEKNVKDVIGDTCWRADQDIVHAVWNLVHMCGSDDANSVRALVSDFISRVGIGDPHCVVFHLPGDYSQIHVCRPIHHDSGAEISFPLDTSISEELLLALMRLLKKYLMDDSVKIIDLTSQTLWVRDFGLGDPKSAGY</sequence>